<feature type="transmembrane region" description="Helical" evidence="1">
    <location>
        <begin position="36"/>
        <end position="60"/>
    </location>
</feature>
<sequence length="75" mass="7897">MTPFTVDATVQDGFDVWWAAGRPDGFPVPPDDGIGALGWGGLVIAMAAVVWGISSVLHGFRRFGSGRRAVVRTPA</sequence>
<keyword evidence="1" id="KW-0812">Transmembrane</keyword>
<dbReference type="EMBL" id="PVTX01000005">
    <property type="protein sequence ID" value="PRZ07112.1"/>
    <property type="molecule type" value="Genomic_DNA"/>
</dbReference>
<dbReference type="Proteomes" id="UP000239895">
    <property type="component" value="Unassembled WGS sequence"/>
</dbReference>
<proteinExistence type="predicted"/>
<organism evidence="2 3">
    <name type="scientific">Isoptericola halotolerans</name>
    <dbReference type="NCBI Taxonomy" id="300560"/>
    <lineage>
        <taxon>Bacteria</taxon>
        <taxon>Bacillati</taxon>
        <taxon>Actinomycetota</taxon>
        <taxon>Actinomycetes</taxon>
        <taxon>Micrococcales</taxon>
        <taxon>Promicromonosporaceae</taxon>
        <taxon>Isoptericola</taxon>
    </lineage>
</organism>
<evidence type="ECO:0000313" key="3">
    <source>
        <dbReference type="Proteomes" id="UP000239895"/>
    </source>
</evidence>
<keyword evidence="3" id="KW-1185">Reference proteome</keyword>
<comment type="caution">
    <text evidence="2">The sequence shown here is derived from an EMBL/GenBank/DDBJ whole genome shotgun (WGS) entry which is preliminary data.</text>
</comment>
<protein>
    <submittedName>
        <fullName evidence="2">Uncharacterized protein</fullName>
    </submittedName>
</protein>
<dbReference type="RefSeq" id="WP_106267378.1">
    <property type="nucleotide sequence ID" value="NZ_PVTX01000005.1"/>
</dbReference>
<gene>
    <name evidence="2" type="ORF">BCL65_105258</name>
</gene>
<keyword evidence="1" id="KW-1133">Transmembrane helix</keyword>
<evidence type="ECO:0000313" key="2">
    <source>
        <dbReference type="EMBL" id="PRZ07112.1"/>
    </source>
</evidence>
<evidence type="ECO:0000256" key="1">
    <source>
        <dbReference type="SAM" id="Phobius"/>
    </source>
</evidence>
<accession>A0ABX5EEN9</accession>
<reference evidence="2 3" key="1">
    <citation type="submission" date="2018-03" db="EMBL/GenBank/DDBJ databases">
        <title>Comparative analysis of microorganisms from saline springs in Andes Mountain Range, Colombia.</title>
        <authorList>
            <person name="Rubin E."/>
        </authorList>
    </citation>
    <scope>NUCLEOTIDE SEQUENCE [LARGE SCALE GENOMIC DNA]</scope>
    <source>
        <strain evidence="2 3">CG 23</strain>
    </source>
</reference>
<keyword evidence="1" id="KW-0472">Membrane</keyword>
<name>A0ABX5EEN9_9MICO</name>